<comment type="caution">
    <text evidence="3">The sequence shown here is derived from an EMBL/GenBank/DDBJ whole genome shotgun (WGS) entry which is preliminary data.</text>
</comment>
<dbReference type="PANTHER" id="PTHR13420:SF7">
    <property type="entry name" value="UPF0235 PROTEIN C15ORF40"/>
    <property type="match status" value="1"/>
</dbReference>
<evidence type="ECO:0000256" key="1">
    <source>
        <dbReference type="ARBA" id="ARBA00010364"/>
    </source>
</evidence>
<evidence type="ECO:0000313" key="4">
    <source>
        <dbReference type="Proteomes" id="UP001596084"/>
    </source>
</evidence>
<sequence>MTPTHDKTRHCTRRAFLRVEKNGDALIDVHVVPNAAKTQPMGLHGEAGHLALRHRLHAPPVDGKANQALVEWLAACLEVPPSAIALVHEETSKRRQPRLSAQAAAQAAWNVLLMTAHPPEK</sequence>
<organism evidence="3 4">
    <name type="scientific">Polaromonas jejuensis</name>
    <dbReference type="NCBI Taxonomy" id="457502"/>
    <lineage>
        <taxon>Bacteria</taxon>
        <taxon>Pseudomonadati</taxon>
        <taxon>Pseudomonadota</taxon>
        <taxon>Betaproteobacteria</taxon>
        <taxon>Burkholderiales</taxon>
        <taxon>Comamonadaceae</taxon>
        <taxon>Polaromonas</taxon>
    </lineage>
</organism>
<dbReference type="PANTHER" id="PTHR13420">
    <property type="entry name" value="UPF0235 PROTEIN C15ORF40"/>
    <property type="match status" value="1"/>
</dbReference>
<accession>A0ABW0Q6G4</accession>
<gene>
    <name evidence="3" type="ORF">ACFPP7_05945</name>
</gene>
<dbReference type="Gene3D" id="3.30.1200.10">
    <property type="entry name" value="YggU-like"/>
    <property type="match status" value="1"/>
</dbReference>
<dbReference type="Proteomes" id="UP001596084">
    <property type="component" value="Unassembled WGS sequence"/>
</dbReference>
<dbReference type="InterPro" id="IPR003746">
    <property type="entry name" value="DUF167"/>
</dbReference>
<dbReference type="SMART" id="SM01152">
    <property type="entry name" value="DUF167"/>
    <property type="match status" value="1"/>
</dbReference>
<dbReference type="Pfam" id="PF02594">
    <property type="entry name" value="DUF167"/>
    <property type="match status" value="1"/>
</dbReference>
<reference evidence="4" key="1">
    <citation type="journal article" date="2019" name="Int. J. Syst. Evol. Microbiol.">
        <title>The Global Catalogue of Microorganisms (GCM) 10K type strain sequencing project: providing services to taxonomists for standard genome sequencing and annotation.</title>
        <authorList>
            <consortium name="The Broad Institute Genomics Platform"/>
            <consortium name="The Broad Institute Genome Sequencing Center for Infectious Disease"/>
            <person name="Wu L."/>
            <person name="Ma J."/>
        </authorList>
    </citation>
    <scope>NUCLEOTIDE SEQUENCE [LARGE SCALE GENOMIC DNA]</scope>
    <source>
        <strain evidence="4">CGMCC 4.7277</strain>
    </source>
</reference>
<protein>
    <recommendedName>
        <fullName evidence="2">UPF0235 protein ACFPP7_05945</fullName>
    </recommendedName>
</protein>
<dbReference type="HAMAP" id="MF_00634">
    <property type="entry name" value="UPF0235"/>
    <property type="match status" value="1"/>
</dbReference>
<evidence type="ECO:0000313" key="3">
    <source>
        <dbReference type="EMBL" id="MFC5520454.1"/>
    </source>
</evidence>
<dbReference type="InterPro" id="IPR036591">
    <property type="entry name" value="YggU-like_sf"/>
</dbReference>
<dbReference type="EMBL" id="JBHSMX010000011">
    <property type="protein sequence ID" value="MFC5520454.1"/>
    <property type="molecule type" value="Genomic_DNA"/>
</dbReference>
<comment type="similarity">
    <text evidence="1 2">Belongs to the UPF0235 family.</text>
</comment>
<proteinExistence type="inferred from homology"/>
<name>A0ABW0Q6G4_9BURK</name>
<dbReference type="SUPFAM" id="SSF69786">
    <property type="entry name" value="YggU-like"/>
    <property type="match status" value="1"/>
</dbReference>
<dbReference type="RefSeq" id="WP_245660534.1">
    <property type="nucleotide sequence ID" value="NZ_JBHSMX010000011.1"/>
</dbReference>
<evidence type="ECO:0000256" key="2">
    <source>
        <dbReference type="HAMAP-Rule" id="MF_00634"/>
    </source>
</evidence>
<dbReference type="NCBIfam" id="TIGR00251">
    <property type="entry name" value="DUF167 family protein"/>
    <property type="match status" value="1"/>
</dbReference>
<keyword evidence="4" id="KW-1185">Reference proteome</keyword>